<dbReference type="EMBL" id="CABPRZ010000010">
    <property type="protein sequence ID" value="VVE12955.1"/>
    <property type="molecule type" value="Genomic_DNA"/>
</dbReference>
<gene>
    <name evidence="1" type="ORF">PTE30175_02652</name>
</gene>
<keyword evidence="2" id="KW-1185">Reference proteome</keyword>
<dbReference type="RefSeq" id="WP_150697512.1">
    <property type="nucleotide sequence ID" value="NZ_CABPRZ010000010.1"/>
</dbReference>
<dbReference type="Proteomes" id="UP000414233">
    <property type="component" value="Unassembled WGS sequence"/>
</dbReference>
<dbReference type="AlphaFoldDB" id="A0A5E4VPL7"/>
<accession>A0A5E4VPL7</accession>
<protein>
    <submittedName>
        <fullName evidence="1">Uncharacterized protein</fullName>
    </submittedName>
</protein>
<evidence type="ECO:0000313" key="1">
    <source>
        <dbReference type="EMBL" id="VVE12955.1"/>
    </source>
</evidence>
<organism evidence="1 2">
    <name type="scientific">Pandoraea terrae</name>
    <dbReference type="NCBI Taxonomy" id="1537710"/>
    <lineage>
        <taxon>Bacteria</taxon>
        <taxon>Pseudomonadati</taxon>
        <taxon>Pseudomonadota</taxon>
        <taxon>Betaproteobacteria</taxon>
        <taxon>Burkholderiales</taxon>
        <taxon>Burkholderiaceae</taxon>
        <taxon>Pandoraea</taxon>
    </lineage>
</organism>
<proteinExistence type="predicted"/>
<reference evidence="1 2" key="1">
    <citation type="submission" date="2019-08" db="EMBL/GenBank/DDBJ databases">
        <authorList>
            <person name="Peeters C."/>
        </authorList>
    </citation>
    <scope>NUCLEOTIDE SEQUENCE [LARGE SCALE GENOMIC DNA]</scope>
    <source>
        <strain evidence="1 2">LMG 30175</strain>
    </source>
</reference>
<evidence type="ECO:0000313" key="2">
    <source>
        <dbReference type="Proteomes" id="UP000414233"/>
    </source>
</evidence>
<name>A0A5E4VPL7_9BURK</name>
<sequence>MRELIRISGETPSGKCHRTGFNVAPAHAARIIVAAWTMAAALTGCATAPRNTVITAPAATAPPGRDAGAAHLAAADAAAQQYRTCLYGYVARYAYLNTDSAALAGEAAQECAPIAQRFRQERQAGTAANTTAAEAARQADVAADDLRVGGIRQAQARATEIRVQR</sequence>